<dbReference type="InParanoid" id="A0A669CKS2"/>
<dbReference type="Gene3D" id="2.60.40.10">
    <property type="entry name" value="Immunoglobulins"/>
    <property type="match status" value="1"/>
</dbReference>
<evidence type="ECO:0000256" key="4">
    <source>
        <dbReference type="SAM" id="SignalP"/>
    </source>
</evidence>
<dbReference type="PANTHER" id="PTHR11860:SF118">
    <property type="entry name" value="CMRF35-LIKE MOLECULE 3-RELATED"/>
    <property type="match status" value="1"/>
</dbReference>
<reference evidence="6" key="2">
    <citation type="submission" date="2025-08" db="UniProtKB">
        <authorList>
            <consortium name="Ensembl"/>
        </authorList>
    </citation>
    <scope>IDENTIFICATION</scope>
</reference>
<feature type="signal peptide" evidence="4">
    <location>
        <begin position="1"/>
        <end position="23"/>
    </location>
</feature>
<dbReference type="GeneTree" id="ENSGT00940000175426"/>
<reference evidence="7" key="1">
    <citation type="submission" date="2012-01" db="EMBL/GenBank/DDBJ databases">
        <title>The Genome Sequence of Oreochromis niloticus (Nile Tilapia).</title>
        <authorList>
            <consortium name="Broad Institute Genome Assembly Team"/>
            <consortium name="Broad Institute Sequencing Platform"/>
            <person name="Di Palma F."/>
            <person name="Johnson J."/>
            <person name="Lander E.S."/>
            <person name="Lindblad-Toh K."/>
        </authorList>
    </citation>
    <scope>NUCLEOTIDE SEQUENCE [LARGE SCALE GENOMIC DNA]</scope>
</reference>
<evidence type="ECO:0000313" key="7">
    <source>
        <dbReference type="Proteomes" id="UP000005207"/>
    </source>
</evidence>
<evidence type="ECO:0000256" key="2">
    <source>
        <dbReference type="ARBA" id="ARBA00022692"/>
    </source>
</evidence>
<keyword evidence="4" id="KW-0732">Signal</keyword>
<dbReference type="Ensembl" id="ENSONIT00000052760.1">
    <property type="protein sequence ID" value="ENSONIP00000048907.1"/>
    <property type="gene ID" value="ENSONIG00000030614.1"/>
</dbReference>
<feature type="chain" id="PRO_5025609868" description="Immunoglobulin V-set domain-containing protein" evidence="4">
    <location>
        <begin position="24"/>
        <end position="136"/>
    </location>
</feature>
<keyword evidence="3" id="KW-0472">Membrane</keyword>
<dbReference type="PANTHER" id="PTHR11860">
    <property type="entry name" value="POLYMERIC-IMMUNOGLOBULIN RECEPTOR"/>
    <property type="match status" value="1"/>
</dbReference>
<sequence length="136" mass="14938">MLISVHLILHSVLSILAGTLTDGTIINIEEFEGRSVSFQCSHTLAWSNNKYFCKDPCTSTGDVLLTVEPGRRAESGRIALVDSGDGSFTVTFSDLQLSDSQKYWCGVGRPGFDTYVEVHLTVKKGTSSGVCYLRYY</sequence>
<dbReference type="AlphaFoldDB" id="A0A669CKS2"/>
<dbReference type="Pfam" id="PF07686">
    <property type="entry name" value="V-set"/>
    <property type="match status" value="1"/>
</dbReference>
<dbReference type="InterPro" id="IPR013106">
    <property type="entry name" value="Ig_V-set"/>
</dbReference>
<feature type="domain" description="Immunoglobulin V-set" evidence="5">
    <location>
        <begin position="32"/>
        <end position="122"/>
    </location>
</feature>
<evidence type="ECO:0000259" key="5">
    <source>
        <dbReference type="Pfam" id="PF07686"/>
    </source>
</evidence>
<dbReference type="GO" id="GO:0004888">
    <property type="term" value="F:transmembrane signaling receptor activity"/>
    <property type="evidence" value="ECO:0007669"/>
    <property type="project" value="TreeGrafter"/>
</dbReference>
<protein>
    <recommendedName>
        <fullName evidence="5">Immunoglobulin V-set domain-containing protein</fullName>
    </recommendedName>
</protein>
<proteinExistence type="predicted"/>
<keyword evidence="7" id="KW-1185">Reference proteome</keyword>
<evidence type="ECO:0000256" key="3">
    <source>
        <dbReference type="ARBA" id="ARBA00023136"/>
    </source>
</evidence>
<name>A0A669CKS2_ORENI</name>
<comment type="subcellular location">
    <subcellularLocation>
        <location evidence="1">Membrane</location>
    </subcellularLocation>
</comment>
<reference evidence="6" key="3">
    <citation type="submission" date="2025-09" db="UniProtKB">
        <authorList>
            <consortium name="Ensembl"/>
        </authorList>
    </citation>
    <scope>IDENTIFICATION</scope>
</reference>
<keyword evidence="2" id="KW-0812">Transmembrane</keyword>
<accession>A0A669CKS2</accession>
<evidence type="ECO:0000313" key="6">
    <source>
        <dbReference type="Ensembl" id="ENSONIP00000048907.1"/>
    </source>
</evidence>
<evidence type="ECO:0000256" key="1">
    <source>
        <dbReference type="ARBA" id="ARBA00004370"/>
    </source>
</evidence>
<dbReference type="SUPFAM" id="SSF48726">
    <property type="entry name" value="Immunoglobulin"/>
    <property type="match status" value="1"/>
</dbReference>
<dbReference type="InterPro" id="IPR036179">
    <property type="entry name" value="Ig-like_dom_sf"/>
</dbReference>
<dbReference type="Proteomes" id="UP000005207">
    <property type="component" value="Linkage group LG6"/>
</dbReference>
<dbReference type="OMA" id="TYVEVQL"/>
<dbReference type="InterPro" id="IPR050671">
    <property type="entry name" value="CD300_family_receptors"/>
</dbReference>
<dbReference type="GO" id="GO:0005886">
    <property type="term" value="C:plasma membrane"/>
    <property type="evidence" value="ECO:0007669"/>
    <property type="project" value="TreeGrafter"/>
</dbReference>
<organism evidence="6 7">
    <name type="scientific">Oreochromis niloticus</name>
    <name type="common">Nile tilapia</name>
    <name type="synonym">Tilapia nilotica</name>
    <dbReference type="NCBI Taxonomy" id="8128"/>
    <lineage>
        <taxon>Eukaryota</taxon>
        <taxon>Metazoa</taxon>
        <taxon>Chordata</taxon>
        <taxon>Craniata</taxon>
        <taxon>Vertebrata</taxon>
        <taxon>Euteleostomi</taxon>
        <taxon>Actinopterygii</taxon>
        <taxon>Neopterygii</taxon>
        <taxon>Teleostei</taxon>
        <taxon>Neoteleostei</taxon>
        <taxon>Acanthomorphata</taxon>
        <taxon>Ovalentaria</taxon>
        <taxon>Cichlomorphae</taxon>
        <taxon>Cichliformes</taxon>
        <taxon>Cichlidae</taxon>
        <taxon>African cichlids</taxon>
        <taxon>Pseudocrenilabrinae</taxon>
        <taxon>Oreochromini</taxon>
        <taxon>Oreochromis</taxon>
    </lineage>
</organism>
<dbReference type="InterPro" id="IPR013783">
    <property type="entry name" value="Ig-like_fold"/>
</dbReference>